<dbReference type="PANTHER" id="PTHR11552">
    <property type="entry name" value="GLUCOSE-METHANOL-CHOLINE GMC OXIDOREDUCTASE"/>
    <property type="match status" value="1"/>
</dbReference>
<dbReference type="InterPro" id="IPR012132">
    <property type="entry name" value="GMC_OxRdtase"/>
</dbReference>
<dbReference type="Pfam" id="PF00732">
    <property type="entry name" value="GMC_oxred_N"/>
    <property type="match status" value="1"/>
</dbReference>
<feature type="compositionally biased region" description="Basic and acidic residues" evidence="5">
    <location>
        <begin position="538"/>
        <end position="553"/>
    </location>
</feature>
<comment type="similarity">
    <text evidence="2">Belongs to the GMC oxidoreductase family.</text>
</comment>
<reference evidence="8 9" key="1">
    <citation type="submission" date="2022-12" db="EMBL/GenBank/DDBJ databases">
        <title>Chromosome-level genome of Tegillarca granosa.</title>
        <authorList>
            <person name="Kim J."/>
        </authorList>
    </citation>
    <scope>NUCLEOTIDE SEQUENCE [LARGE SCALE GENOMIC DNA]</scope>
    <source>
        <strain evidence="8">Teg-2019</strain>
        <tissue evidence="8">Adductor muscle</tissue>
    </source>
</reference>
<proteinExistence type="inferred from homology"/>
<accession>A0ABQ9FDF7</accession>
<evidence type="ECO:0000256" key="6">
    <source>
        <dbReference type="SAM" id="SignalP"/>
    </source>
</evidence>
<evidence type="ECO:0000256" key="5">
    <source>
        <dbReference type="SAM" id="MobiDB-lite"/>
    </source>
</evidence>
<organism evidence="8 9">
    <name type="scientific">Tegillarca granosa</name>
    <name type="common">Malaysian cockle</name>
    <name type="synonym">Anadara granosa</name>
    <dbReference type="NCBI Taxonomy" id="220873"/>
    <lineage>
        <taxon>Eukaryota</taxon>
        <taxon>Metazoa</taxon>
        <taxon>Spiralia</taxon>
        <taxon>Lophotrochozoa</taxon>
        <taxon>Mollusca</taxon>
        <taxon>Bivalvia</taxon>
        <taxon>Autobranchia</taxon>
        <taxon>Pteriomorphia</taxon>
        <taxon>Arcoida</taxon>
        <taxon>Arcoidea</taxon>
        <taxon>Arcidae</taxon>
        <taxon>Tegillarca</taxon>
    </lineage>
</organism>
<dbReference type="EMBL" id="JARBDR010000337">
    <property type="protein sequence ID" value="KAJ8315348.1"/>
    <property type="molecule type" value="Genomic_DNA"/>
</dbReference>
<feature type="chain" id="PRO_5045875395" description="Glucose-methanol-choline oxidoreductase N-terminal domain-containing protein" evidence="6">
    <location>
        <begin position="24"/>
        <end position="559"/>
    </location>
</feature>
<dbReference type="PANTHER" id="PTHR11552:SF147">
    <property type="entry name" value="CHOLINE DEHYDROGENASE, MITOCHONDRIAL"/>
    <property type="match status" value="1"/>
</dbReference>
<feature type="signal peptide" evidence="6">
    <location>
        <begin position="1"/>
        <end position="23"/>
    </location>
</feature>
<comment type="caution">
    <text evidence="8">The sequence shown here is derived from an EMBL/GenBank/DDBJ whole genome shotgun (WGS) entry which is preliminary data.</text>
</comment>
<evidence type="ECO:0000259" key="7">
    <source>
        <dbReference type="PROSITE" id="PS00624"/>
    </source>
</evidence>
<keyword evidence="4" id="KW-0274">FAD</keyword>
<keyword evidence="3" id="KW-0285">Flavoprotein</keyword>
<evidence type="ECO:0000256" key="1">
    <source>
        <dbReference type="ARBA" id="ARBA00001974"/>
    </source>
</evidence>
<evidence type="ECO:0000256" key="4">
    <source>
        <dbReference type="ARBA" id="ARBA00022827"/>
    </source>
</evidence>
<evidence type="ECO:0000313" key="9">
    <source>
        <dbReference type="Proteomes" id="UP001217089"/>
    </source>
</evidence>
<dbReference type="PIRSF" id="PIRSF000137">
    <property type="entry name" value="Alcohol_oxidase"/>
    <property type="match status" value="1"/>
</dbReference>
<comment type="cofactor">
    <cofactor evidence="1">
        <name>FAD</name>
        <dbReference type="ChEBI" id="CHEBI:57692"/>
    </cofactor>
</comment>
<dbReference type="SUPFAM" id="SSF54373">
    <property type="entry name" value="FAD-linked reductases, C-terminal domain"/>
    <property type="match status" value="1"/>
</dbReference>
<protein>
    <recommendedName>
        <fullName evidence="7">Glucose-methanol-choline oxidoreductase N-terminal domain-containing protein</fullName>
    </recommendedName>
</protein>
<dbReference type="Pfam" id="PF05199">
    <property type="entry name" value="GMC_oxred_C"/>
    <property type="match status" value="1"/>
</dbReference>
<dbReference type="Gene3D" id="3.50.50.60">
    <property type="entry name" value="FAD/NAD(P)-binding domain"/>
    <property type="match status" value="2"/>
</dbReference>
<sequence>MVLGIFVGVVAVVYVSRVTSVSAIVEHVNTTYDFVIVGAGTAGSVLANRLTEDGKHTVLLLEAGGEETRHPNVYVPLLSNLERANGYDWGGTSKDYDDWAANGSVGWNYKQVLPYFLKSEDFLPESQKSSVYHSKGGPLPVSNIDVPFEPLADVFQKSLAQMGYKTIDCNTREALGMCTTQVTTDNGVRQSTANTFLKPVMTRKNLHVATFAQANKVLISNSRAVGVEYLRNGRKEVVGARKEVILSAGPIGSPHILMMSGVGPAPHLLQLNIPVHSDIPVGSNLHDPMMMPIRVLINESYTITPARATSVISKLKYKILGSGMLSSSGGIVGTAFVNADDKSKTKYPDVVLSMMATFPELWESGRYNYHKYLAKEFYATAIQNQNNSEGFTLWIQVAKSSSSGTMKLKSTNPFDHPDIDPEYLFALRLIRAKPFQLKLRAKVLTRPFSKCAKHKFNSDPYLECLVRNLAVSSNNPSGTCKMGAIEDNSTVVDPQLRVKGIQRLRVVDASVMPTPVTGNTYAPVVMIAEKASDLIRKSYNKEAKGQKRQDKNVQKKPKR</sequence>
<dbReference type="Proteomes" id="UP001217089">
    <property type="component" value="Unassembled WGS sequence"/>
</dbReference>
<keyword evidence="9" id="KW-1185">Reference proteome</keyword>
<dbReference type="PROSITE" id="PS00624">
    <property type="entry name" value="GMC_OXRED_2"/>
    <property type="match status" value="1"/>
</dbReference>
<gene>
    <name evidence="8" type="ORF">KUTeg_007498</name>
</gene>
<keyword evidence="6" id="KW-0732">Signal</keyword>
<dbReference type="InterPro" id="IPR036188">
    <property type="entry name" value="FAD/NAD-bd_sf"/>
</dbReference>
<dbReference type="SUPFAM" id="SSF51905">
    <property type="entry name" value="FAD/NAD(P)-binding domain"/>
    <property type="match status" value="1"/>
</dbReference>
<evidence type="ECO:0000313" key="8">
    <source>
        <dbReference type="EMBL" id="KAJ8315348.1"/>
    </source>
</evidence>
<dbReference type="InterPro" id="IPR007867">
    <property type="entry name" value="GMC_OxRtase_C"/>
</dbReference>
<dbReference type="InterPro" id="IPR000172">
    <property type="entry name" value="GMC_OxRdtase_N"/>
</dbReference>
<dbReference type="Gene3D" id="3.30.560.10">
    <property type="entry name" value="Glucose Oxidase, domain 3"/>
    <property type="match status" value="1"/>
</dbReference>
<name>A0ABQ9FDF7_TEGGR</name>
<evidence type="ECO:0000256" key="3">
    <source>
        <dbReference type="ARBA" id="ARBA00022630"/>
    </source>
</evidence>
<feature type="region of interest" description="Disordered" evidence="5">
    <location>
        <begin position="538"/>
        <end position="559"/>
    </location>
</feature>
<evidence type="ECO:0000256" key="2">
    <source>
        <dbReference type="ARBA" id="ARBA00010790"/>
    </source>
</evidence>
<feature type="domain" description="Glucose-methanol-choline oxidoreductase N-terminal" evidence="7">
    <location>
        <begin position="249"/>
        <end position="263"/>
    </location>
</feature>